<evidence type="ECO:0000256" key="1">
    <source>
        <dbReference type="SAM" id="MobiDB-lite"/>
    </source>
</evidence>
<dbReference type="Proteomes" id="UP001321506">
    <property type="component" value="Unassembled WGS sequence"/>
</dbReference>
<keyword evidence="4" id="KW-1185">Reference proteome</keyword>
<feature type="compositionally biased region" description="Low complexity" evidence="1">
    <location>
        <begin position="234"/>
        <end position="262"/>
    </location>
</feature>
<evidence type="ECO:0000256" key="2">
    <source>
        <dbReference type="SAM" id="Phobius"/>
    </source>
</evidence>
<keyword evidence="2" id="KW-1133">Transmembrane helix</keyword>
<feature type="region of interest" description="Disordered" evidence="1">
    <location>
        <begin position="167"/>
        <end position="297"/>
    </location>
</feature>
<comment type="caution">
    <text evidence="3">The sequence shown here is derived from an EMBL/GenBank/DDBJ whole genome shotgun (WGS) entry which is preliminary data.</text>
</comment>
<feature type="compositionally biased region" description="Basic and acidic residues" evidence="1">
    <location>
        <begin position="201"/>
        <end position="217"/>
    </location>
</feature>
<reference evidence="3 4" key="1">
    <citation type="submission" date="2023-04" db="EMBL/GenBank/DDBJ databases">
        <title>Klugiella caeni sp. nov. isolated from the sludge of biochemical tank.</title>
        <authorList>
            <person name="Geng K."/>
        </authorList>
    </citation>
    <scope>NUCLEOTIDE SEQUENCE [LARGE SCALE GENOMIC DNA]</scope>
    <source>
        <strain evidence="3 4">YN-L-19</strain>
    </source>
</reference>
<evidence type="ECO:0008006" key="5">
    <source>
        <dbReference type="Google" id="ProtNLM"/>
    </source>
</evidence>
<name>A0AAW6T2W0_9MICO</name>
<keyword evidence="2" id="KW-0472">Membrane</keyword>
<sequence>MQWWNDLVDWITSDEGWRVLTTAVFPLLAIVIAGLIAAWIGRASARRLLAFQDRELKASAIATLIGVGRKAATWSSLSTVEQQHYDTLISEADARIRLLPVSGSTIAADWAAHQIAEMKKNSAIFSFQAEQTLEEFRDRLIEWQHKPARARKVLKYDLEQWKFQAPTPEQDLSVKQQEWAKAHEPGPLHTSGAGAGAGAAHPERPADARTADARTADAADAVSAPSTGRTTVIAASPVEAASPASPAASTPESEPVVESPVSGPIATPPAGAGHGDGYAPPVTASTVRQRTNPPTDD</sequence>
<dbReference type="EMBL" id="JASATX010000001">
    <property type="protein sequence ID" value="MDI2097769.1"/>
    <property type="molecule type" value="Genomic_DNA"/>
</dbReference>
<protein>
    <recommendedName>
        <fullName evidence="5">DUF4760 domain-containing protein</fullName>
    </recommendedName>
</protein>
<dbReference type="AlphaFoldDB" id="A0AAW6T2W0"/>
<proteinExistence type="predicted"/>
<gene>
    <name evidence="3" type="ORF">QF206_02145</name>
</gene>
<feature type="transmembrane region" description="Helical" evidence="2">
    <location>
        <begin position="20"/>
        <end position="40"/>
    </location>
</feature>
<feature type="compositionally biased region" description="Polar residues" evidence="1">
    <location>
        <begin position="283"/>
        <end position="297"/>
    </location>
</feature>
<evidence type="ECO:0000313" key="4">
    <source>
        <dbReference type="Proteomes" id="UP001321506"/>
    </source>
</evidence>
<evidence type="ECO:0000313" key="3">
    <source>
        <dbReference type="EMBL" id="MDI2097769.1"/>
    </source>
</evidence>
<accession>A0AAW6T2W0</accession>
<organism evidence="3 4">
    <name type="scientific">Ruicaihuangia caeni</name>
    <dbReference type="NCBI Taxonomy" id="3042517"/>
    <lineage>
        <taxon>Bacteria</taxon>
        <taxon>Bacillati</taxon>
        <taxon>Actinomycetota</taxon>
        <taxon>Actinomycetes</taxon>
        <taxon>Micrococcales</taxon>
        <taxon>Microbacteriaceae</taxon>
        <taxon>Ruicaihuangia</taxon>
    </lineage>
</organism>
<keyword evidence="2" id="KW-0812">Transmembrane</keyword>
<dbReference type="RefSeq" id="WP_281487549.1">
    <property type="nucleotide sequence ID" value="NZ_JASATX010000001.1"/>
</dbReference>